<organism evidence="1 2">
    <name type="scientific">Moorena producens PAL-8-15-08-1</name>
    <dbReference type="NCBI Taxonomy" id="1458985"/>
    <lineage>
        <taxon>Bacteria</taxon>
        <taxon>Bacillati</taxon>
        <taxon>Cyanobacteriota</taxon>
        <taxon>Cyanophyceae</taxon>
        <taxon>Coleofasciculales</taxon>
        <taxon>Coleofasciculaceae</taxon>
        <taxon>Moorena</taxon>
    </lineage>
</organism>
<sequence>MSKSYDLRVEGDIGVSQDWDRESQNAIANLKVRSRISKCDRKSQSGLANEQTVRYESLLADNIRFRRT</sequence>
<dbReference type="RefSeq" id="WP_070393220.1">
    <property type="nucleotide sequence ID" value="NZ_CP017599.1"/>
</dbReference>
<accession>A0A1D8TT28</accession>
<dbReference type="KEGG" id="mpro:BJP34_16135"/>
<protein>
    <submittedName>
        <fullName evidence="1">Uncharacterized protein</fullName>
    </submittedName>
</protein>
<dbReference type="EMBL" id="CP017599">
    <property type="protein sequence ID" value="AOX00767.1"/>
    <property type="molecule type" value="Genomic_DNA"/>
</dbReference>
<gene>
    <name evidence="1" type="ORF">BJP34_16135</name>
</gene>
<name>A0A1D8TT28_9CYAN</name>
<reference evidence="2" key="1">
    <citation type="submission" date="2016-10" db="EMBL/GenBank/DDBJ databases">
        <title>Comparative genomics uncovers the prolific and rare metabolic potential of the cyanobacterial genus Moorea.</title>
        <authorList>
            <person name="Leao T."/>
            <person name="Castelao G."/>
            <person name="Korobeynikov A."/>
            <person name="Monroe E.A."/>
            <person name="Podell S."/>
            <person name="Glukhov E."/>
            <person name="Allen E."/>
            <person name="Gerwick W.H."/>
            <person name="Gerwick L."/>
        </authorList>
    </citation>
    <scope>NUCLEOTIDE SEQUENCE [LARGE SCALE GENOMIC DNA]</scope>
    <source>
        <strain evidence="2">PAL-8-15-08-1</strain>
    </source>
</reference>
<dbReference type="Proteomes" id="UP000177870">
    <property type="component" value="Chromosome"/>
</dbReference>
<proteinExistence type="predicted"/>
<evidence type="ECO:0000313" key="1">
    <source>
        <dbReference type="EMBL" id="AOX00767.1"/>
    </source>
</evidence>
<evidence type="ECO:0000313" key="2">
    <source>
        <dbReference type="Proteomes" id="UP000177870"/>
    </source>
</evidence>
<dbReference type="AlphaFoldDB" id="A0A1D8TT28"/>